<keyword evidence="13" id="KW-0968">Cytoplasmic vesicle</keyword>
<keyword evidence="8" id="KW-0808">Transferase</keyword>
<dbReference type="GeneID" id="76153433"/>
<dbReference type="GO" id="GO:0000026">
    <property type="term" value="F:alpha-1,2-mannosyltransferase activity"/>
    <property type="evidence" value="ECO:0007669"/>
    <property type="project" value="TreeGrafter"/>
</dbReference>
<evidence type="ECO:0000313" key="18">
    <source>
        <dbReference type="Proteomes" id="UP001204833"/>
    </source>
</evidence>
<dbReference type="GO" id="GO:0000032">
    <property type="term" value="P:cell wall mannoprotein biosynthetic process"/>
    <property type="evidence" value="ECO:0007669"/>
    <property type="project" value="TreeGrafter"/>
</dbReference>
<keyword evidence="6" id="KW-0813">Transport</keyword>
<dbReference type="PANTHER" id="PTHR31121:SF6">
    <property type="entry name" value="ALPHA-1,2 MANNOSYLTRANSFERASE KTR1"/>
    <property type="match status" value="1"/>
</dbReference>
<keyword evidence="12" id="KW-0472">Membrane</keyword>
<evidence type="ECO:0000256" key="14">
    <source>
        <dbReference type="ARBA" id="ARBA00074180"/>
    </source>
</evidence>
<name>A0AAD5B9M0_9ASCO</name>
<dbReference type="GO" id="GO:0005829">
    <property type="term" value="C:cytosol"/>
    <property type="evidence" value="ECO:0007669"/>
    <property type="project" value="GOC"/>
</dbReference>
<keyword evidence="7" id="KW-0328">Glycosyltransferase</keyword>
<dbReference type="Gene3D" id="3.90.550.10">
    <property type="entry name" value="Spore Coat Polysaccharide Biosynthesis Protein SpsA, Chain A"/>
    <property type="match status" value="1"/>
</dbReference>
<evidence type="ECO:0000313" key="17">
    <source>
        <dbReference type="EMBL" id="KAI5948644.1"/>
    </source>
</evidence>
<evidence type="ECO:0000256" key="13">
    <source>
        <dbReference type="ARBA" id="ARBA00023329"/>
    </source>
</evidence>
<keyword evidence="9" id="KW-0653">Protein transport</keyword>
<comment type="subcellular location">
    <subcellularLocation>
        <location evidence="3">Cytoplasmic vesicle</location>
        <location evidence="3">Clathrin-coated vesicle membrane</location>
    </subcellularLocation>
    <subcellularLocation>
        <location evidence="1">Golgi apparatus</location>
    </subcellularLocation>
    <subcellularLocation>
        <location evidence="2">Membrane</location>
        <topology evidence="2">Single-pass type II membrane protein</topology>
    </subcellularLocation>
</comment>
<reference evidence="17 18" key="1">
    <citation type="journal article" date="2022" name="DNA Res.">
        <title>Genome analysis of five recently described species of the CUG-Ser clade uncovers Candida theae as a new hybrid lineage with pathogenic potential in the Candida parapsilosis species complex.</title>
        <authorList>
            <person name="Mixao V."/>
            <person name="Del Olmo V."/>
            <person name="Hegedusova E."/>
            <person name="Saus E."/>
            <person name="Pryszcz L."/>
            <person name="Cillingova A."/>
            <person name="Nosek J."/>
            <person name="Gabaldon T."/>
        </authorList>
    </citation>
    <scope>NUCLEOTIDE SEQUENCE [LARGE SCALE GENOMIC DNA]</scope>
    <source>
        <strain evidence="17 18">CBS 12239</strain>
    </source>
</reference>
<keyword evidence="11" id="KW-0333">Golgi apparatus</keyword>
<evidence type="ECO:0000256" key="5">
    <source>
        <dbReference type="ARBA" id="ARBA00007677"/>
    </source>
</evidence>
<dbReference type="RefSeq" id="XP_051606154.1">
    <property type="nucleotide sequence ID" value="XM_051755001.1"/>
</dbReference>
<gene>
    <name evidence="17" type="ORF">KGF57_005389</name>
</gene>
<evidence type="ECO:0000259" key="16">
    <source>
        <dbReference type="Pfam" id="PF01217"/>
    </source>
</evidence>
<keyword evidence="10" id="KW-0812">Transmembrane</keyword>
<keyword evidence="10" id="KW-0735">Signal-anchor</keyword>
<comment type="similarity">
    <text evidence="4">Belongs to the adaptor complexes small subunit family.</text>
</comment>
<comment type="caution">
    <text evidence="17">The sequence shown here is derived from an EMBL/GenBank/DDBJ whole genome shotgun (WGS) entry which is preliminary data.</text>
</comment>
<protein>
    <recommendedName>
        <fullName evidence="14">AP-1 complex subunit sigma-1</fullName>
    </recommendedName>
    <alternativeName>
        <fullName evidence="15">Sigma1-adaptin</fullName>
    </alternativeName>
</protein>
<evidence type="ECO:0000256" key="1">
    <source>
        <dbReference type="ARBA" id="ARBA00004555"/>
    </source>
</evidence>
<proteinExistence type="inferred from homology"/>
<evidence type="ECO:0000256" key="6">
    <source>
        <dbReference type="ARBA" id="ARBA00022448"/>
    </source>
</evidence>
<dbReference type="Pfam" id="PF01793">
    <property type="entry name" value="Glyco_transf_15"/>
    <property type="match status" value="1"/>
</dbReference>
<dbReference type="InterPro" id="IPR002685">
    <property type="entry name" value="Glyco_trans_15"/>
</dbReference>
<dbReference type="SUPFAM" id="SSF53448">
    <property type="entry name" value="Nucleotide-diphospho-sugar transferases"/>
    <property type="match status" value="1"/>
</dbReference>
<dbReference type="GO" id="GO:0035615">
    <property type="term" value="F:clathrin adaptor activity"/>
    <property type="evidence" value="ECO:0007669"/>
    <property type="project" value="InterPro"/>
</dbReference>
<evidence type="ECO:0000256" key="3">
    <source>
        <dbReference type="ARBA" id="ARBA00004640"/>
    </source>
</evidence>
<evidence type="ECO:0000256" key="11">
    <source>
        <dbReference type="ARBA" id="ARBA00023034"/>
    </source>
</evidence>
<evidence type="ECO:0000256" key="9">
    <source>
        <dbReference type="ARBA" id="ARBA00022927"/>
    </source>
</evidence>
<dbReference type="GO" id="GO:0016482">
    <property type="term" value="P:cytosolic transport"/>
    <property type="evidence" value="ECO:0007669"/>
    <property type="project" value="UniProtKB-ARBA"/>
</dbReference>
<evidence type="ECO:0000256" key="8">
    <source>
        <dbReference type="ARBA" id="ARBA00022679"/>
    </source>
</evidence>
<keyword evidence="18" id="KW-1185">Reference proteome</keyword>
<evidence type="ECO:0000256" key="12">
    <source>
        <dbReference type="ARBA" id="ARBA00023136"/>
    </source>
</evidence>
<dbReference type="InterPro" id="IPR029044">
    <property type="entry name" value="Nucleotide-diphossugar_trans"/>
</dbReference>
<dbReference type="InterPro" id="IPR022775">
    <property type="entry name" value="AP_mu_sigma_su"/>
</dbReference>
<feature type="domain" description="AP complex mu/sigma subunit" evidence="16">
    <location>
        <begin position="365"/>
        <end position="499"/>
    </location>
</feature>
<evidence type="ECO:0000256" key="4">
    <source>
        <dbReference type="ARBA" id="ARBA00006972"/>
    </source>
</evidence>
<dbReference type="FunFam" id="3.90.550.10:FF:000051">
    <property type="entry name" value="Alpha-1,2-mannosyltransferase (Ktr4)"/>
    <property type="match status" value="1"/>
</dbReference>
<accession>A0AAD5B9M0</accession>
<dbReference type="CDD" id="cd14831">
    <property type="entry name" value="AP1_sigma"/>
    <property type="match status" value="1"/>
</dbReference>
<sequence length="510" mass="61056">MDMLRRIYLVSLVLIAASLVFRPSVLLRQRPDGAPKCHRYKNDAGFKSFLRDHHPNYQSENLTVFKSSVYNHRENATFLMLTQNHDLYSVLETIQVVQDRFNDKFNYDYTFLNDEPFSSDFIYLLSSYIPRGKINFGVIPKEHWSYPGHINITACAEVRKNFADIPYGDSESYRHMCRFYSGFFYKHEMVRQYQYYWRIEPDIKLYCDVNEDLFRIMREKNKKYGFAIALFEYSETIPTLWSHVIKYIQERRLQPELLPMFTNEFGWYNLCHFWSNFEIANLDVFNDAQYEDFFQYLDSVGGFFYERWGDAPVHTMAMMIMLSKTDLHWFEQIGYTHPPYVQCPQDRNIYVKNRCVCNPDEDITLNDENGKTRLSKWYQTIPQKQKAKIIRDLSTIILSRRAKMCNVLEYKDLKIIYRRYASLFFVIGIDNDDNELIGLEVIHRFVEQMDKMYGNVCELDIIFGFEKAYHVLDELLLDGYIQESSKKEVLKRVTQQDELENMDEFERVLV</sequence>
<evidence type="ECO:0000256" key="7">
    <source>
        <dbReference type="ARBA" id="ARBA00022676"/>
    </source>
</evidence>
<dbReference type="AlphaFoldDB" id="A0AAD5B9M0"/>
<dbReference type="SUPFAM" id="SSF64356">
    <property type="entry name" value="SNARE-like"/>
    <property type="match status" value="1"/>
</dbReference>
<dbReference type="Proteomes" id="UP001204833">
    <property type="component" value="Unassembled WGS sequence"/>
</dbReference>
<dbReference type="FunFam" id="3.30.450.60:FF:000007">
    <property type="entry name" value="AP complex subunit sigma"/>
    <property type="match status" value="1"/>
</dbReference>
<comment type="similarity">
    <text evidence="5">Belongs to the glycosyltransferase 15 family.</text>
</comment>
<dbReference type="PANTHER" id="PTHR31121">
    <property type="entry name" value="ALPHA-1,2 MANNOSYLTRANSFERASE KTR1"/>
    <property type="match status" value="1"/>
</dbReference>
<organism evidence="17 18">
    <name type="scientific">Candida theae</name>
    <dbReference type="NCBI Taxonomy" id="1198502"/>
    <lineage>
        <taxon>Eukaryota</taxon>
        <taxon>Fungi</taxon>
        <taxon>Dikarya</taxon>
        <taxon>Ascomycota</taxon>
        <taxon>Saccharomycotina</taxon>
        <taxon>Pichiomycetes</taxon>
        <taxon>Debaryomycetaceae</taxon>
        <taxon>Candida/Lodderomyces clade</taxon>
        <taxon>Candida</taxon>
    </lineage>
</organism>
<dbReference type="GO" id="GO:0015031">
    <property type="term" value="P:protein transport"/>
    <property type="evidence" value="ECO:0007669"/>
    <property type="project" value="UniProtKB-KW"/>
</dbReference>
<dbReference type="GO" id="GO:0006487">
    <property type="term" value="P:protein N-linked glycosylation"/>
    <property type="evidence" value="ECO:0007669"/>
    <property type="project" value="TreeGrafter"/>
</dbReference>
<dbReference type="InterPro" id="IPR044733">
    <property type="entry name" value="AP1_sigma"/>
</dbReference>
<evidence type="ECO:0000256" key="2">
    <source>
        <dbReference type="ARBA" id="ARBA00004606"/>
    </source>
</evidence>
<dbReference type="GO" id="GO:0030121">
    <property type="term" value="C:AP-1 adaptor complex"/>
    <property type="evidence" value="ECO:0007669"/>
    <property type="project" value="InterPro"/>
</dbReference>
<evidence type="ECO:0000256" key="10">
    <source>
        <dbReference type="ARBA" id="ARBA00022968"/>
    </source>
</evidence>
<evidence type="ECO:0000256" key="15">
    <source>
        <dbReference type="ARBA" id="ARBA00081706"/>
    </source>
</evidence>
<dbReference type="GO" id="GO:0006493">
    <property type="term" value="P:protein O-linked glycosylation"/>
    <property type="evidence" value="ECO:0007669"/>
    <property type="project" value="TreeGrafter"/>
</dbReference>
<dbReference type="EMBL" id="JAIHNG010000179">
    <property type="protein sequence ID" value="KAI5948644.1"/>
    <property type="molecule type" value="Genomic_DNA"/>
</dbReference>
<dbReference type="InterPro" id="IPR011012">
    <property type="entry name" value="Longin-like_dom_sf"/>
</dbReference>
<dbReference type="Pfam" id="PF01217">
    <property type="entry name" value="Clat_adaptor_s"/>
    <property type="match status" value="1"/>
</dbReference>